<protein>
    <recommendedName>
        <fullName evidence="7">Cystathionine gamma-synthase</fullName>
    </recommendedName>
</protein>
<dbReference type="SUPFAM" id="SSF53383">
    <property type="entry name" value="PLP-dependent transferases"/>
    <property type="match status" value="1"/>
</dbReference>
<dbReference type="GO" id="GO:0019346">
    <property type="term" value="P:transsulfuration"/>
    <property type="evidence" value="ECO:0007669"/>
    <property type="project" value="InterPro"/>
</dbReference>
<evidence type="ECO:0000313" key="6">
    <source>
        <dbReference type="Proteomes" id="UP000029392"/>
    </source>
</evidence>
<organism evidence="5 6">
    <name type="scientific">Arenimonas malthae CC-JY-1</name>
    <dbReference type="NCBI Taxonomy" id="1384054"/>
    <lineage>
        <taxon>Bacteria</taxon>
        <taxon>Pseudomonadati</taxon>
        <taxon>Pseudomonadota</taxon>
        <taxon>Gammaproteobacteria</taxon>
        <taxon>Lysobacterales</taxon>
        <taxon>Lysobacteraceae</taxon>
        <taxon>Arenimonas</taxon>
    </lineage>
</organism>
<evidence type="ECO:0000313" key="5">
    <source>
        <dbReference type="EMBL" id="KFN45649.1"/>
    </source>
</evidence>
<keyword evidence="2 3" id="KW-0663">Pyridoxal phosphate</keyword>
<dbReference type="InterPro" id="IPR015422">
    <property type="entry name" value="PyrdxlP-dep_Trfase_small"/>
</dbReference>
<dbReference type="InterPro" id="IPR015424">
    <property type="entry name" value="PyrdxlP-dep_Trfase"/>
</dbReference>
<dbReference type="FunFam" id="3.40.640.10:FF:000046">
    <property type="entry name" value="Cystathionine gamma-lyase"/>
    <property type="match status" value="1"/>
</dbReference>
<evidence type="ECO:0000256" key="1">
    <source>
        <dbReference type="ARBA" id="ARBA00001933"/>
    </source>
</evidence>
<dbReference type="GO" id="GO:0005737">
    <property type="term" value="C:cytoplasm"/>
    <property type="evidence" value="ECO:0007669"/>
    <property type="project" value="TreeGrafter"/>
</dbReference>
<comment type="caution">
    <text evidence="5">The sequence shown here is derived from an EMBL/GenBank/DDBJ whole genome shotgun (WGS) entry which is preliminary data.</text>
</comment>
<dbReference type="AlphaFoldDB" id="A0A091B450"/>
<dbReference type="Pfam" id="PF01053">
    <property type="entry name" value="Cys_Met_Meta_PP"/>
    <property type="match status" value="1"/>
</dbReference>
<comment type="cofactor">
    <cofactor evidence="1 4">
        <name>pyridoxal 5'-phosphate</name>
        <dbReference type="ChEBI" id="CHEBI:597326"/>
    </cofactor>
</comment>
<dbReference type="eggNOG" id="COG0626">
    <property type="taxonomic scope" value="Bacteria"/>
</dbReference>
<dbReference type="STRING" id="1384054.N790_09665"/>
<dbReference type="GO" id="GO:0004123">
    <property type="term" value="F:cystathionine gamma-lyase activity"/>
    <property type="evidence" value="ECO:0007669"/>
    <property type="project" value="TreeGrafter"/>
</dbReference>
<dbReference type="Gene3D" id="3.40.640.10">
    <property type="entry name" value="Type I PLP-dependent aspartate aminotransferase-like (Major domain)"/>
    <property type="match status" value="1"/>
</dbReference>
<reference evidence="5 6" key="1">
    <citation type="submission" date="2013-09" db="EMBL/GenBank/DDBJ databases">
        <title>Genome sequencing of Arenimonas malthae.</title>
        <authorList>
            <person name="Chen F."/>
            <person name="Wang G."/>
        </authorList>
    </citation>
    <scope>NUCLEOTIDE SEQUENCE [LARGE SCALE GENOMIC DNA]</scope>
    <source>
        <strain evidence="5 6">CC-JY-1</strain>
    </source>
</reference>
<dbReference type="InterPro" id="IPR015421">
    <property type="entry name" value="PyrdxlP-dep_Trfase_major"/>
</dbReference>
<dbReference type="OrthoDB" id="9805807at2"/>
<keyword evidence="6" id="KW-1185">Reference proteome</keyword>
<evidence type="ECO:0000256" key="3">
    <source>
        <dbReference type="PIRSR" id="PIRSR001434-2"/>
    </source>
</evidence>
<dbReference type="InterPro" id="IPR054542">
    <property type="entry name" value="Cys_met_metab_PP"/>
</dbReference>
<dbReference type="GO" id="GO:0019343">
    <property type="term" value="P:cysteine biosynthetic process via cystathionine"/>
    <property type="evidence" value="ECO:0007669"/>
    <property type="project" value="TreeGrafter"/>
</dbReference>
<dbReference type="GO" id="GO:0030170">
    <property type="term" value="F:pyridoxal phosphate binding"/>
    <property type="evidence" value="ECO:0007669"/>
    <property type="project" value="InterPro"/>
</dbReference>
<gene>
    <name evidence="5" type="ORF">N790_09665</name>
</gene>
<dbReference type="PATRIC" id="fig|1384054.3.peg.2043"/>
<name>A0A091B450_9GAMM</name>
<dbReference type="CDD" id="cd00614">
    <property type="entry name" value="CGS_like"/>
    <property type="match status" value="1"/>
</dbReference>
<accession>A0A091B450</accession>
<dbReference type="PANTHER" id="PTHR11808">
    <property type="entry name" value="TRANS-SULFURATION ENZYME FAMILY MEMBER"/>
    <property type="match status" value="1"/>
</dbReference>
<dbReference type="Gene3D" id="3.90.1150.10">
    <property type="entry name" value="Aspartate Aminotransferase, domain 1"/>
    <property type="match status" value="1"/>
</dbReference>
<evidence type="ECO:0000256" key="2">
    <source>
        <dbReference type="ARBA" id="ARBA00022898"/>
    </source>
</evidence>
<dbReference type="RefSeq" id="WP_043804117.1">
    <property type="nucleotide sequence ID" value="NZ_AVCH01000179.1"/>
</dbReference>
<dbReference type="PANTHER" id="PTHR11808:SF85">
    <property type="entry name" value="CYSTATHIONINE GAMMA-LYASE-RELATED"/>
    <property type="match status" value="1"/>
</dbReference>
<dbReference type="EMBL" id="AVCH01000179">
    <property type="protein sequence ID" value="KFN45649.1"/>
    <property type="molecule type" value="Genomic_DNA"/>
</dbReference>
<dbReference type="PIRSF" id="PIRSF001434">
    <property type="entry name" value="CGS"/>
    <property type="match status" value="1"/>
</dbReference>
<dbReference type="InterPro" id="IPR000277">
    <property type="entry name" value="Cys/Met-Metab_PyrdxlP-dep_enz"/>
</dbReference>
<evidence type="ECO:0008006" key="7">
    <source>
        <dbReference type="Google" id="ProtNLM"/>
    </source>
</evidence>
<sequence length="377" mass="39482">MTRIETLAVHAGGEPDADTGAVSPPIHLATTFRHGPAGERRAGYEYQRESNPTQDRLETALAALEGGESALAFGSGMAAMAAALESLPNGSHVLIPSDCYTGLRVLGAEFLPERGITTTAVDMGDLAAVRAALRPETRMIWTETPSNPRLCVADIAALAGIAHGHGALLACDNTFATPVLQRPMALGADLVMHSTTKYFGGHSDVMGGALVFARRDGFHDAVFHRRHVTGGILAPFSAWLILRGCRSLPARMAWHCRNARVLAQFLAAHPAVAAVHYPGLATHPGHEVAARQMSDFGGMLSLRVKGGRAAALRVAGALKLAINATSLGGPETLVEHRASIEGANALSPDDLLRVSVGLEAAEDLLADFAQALDAARA</sequence>
<feature type="modified residue" description="N6-(pyridoxal phosphate)lysine" evidence="3">
    <location>
        <position position="197"/>
    </location>
</feature>
<evidence type="ECO:0000256" key="4">
    <source>
        <dbReference type="RuleBase" id="RU362118"/>
    </source>
</evidence>
<dbReference type="PROSITE" id="PS00868">
    <property type="entry name" value="CYS_MET_METAB_PP"/>
    <property type="match status" value="1"/>
</dbReference>
<dbReference type="Proteomes" id="UP000029392">
    <property type="component" value="Unassembled WGS sequence"/>
</dbReference>
<proteinExistence type="inferred from homology"/>
<comment type="similarity">
    <text evidence="4">Belongs to the trans-sulfuration enzymes family.</text>
</comment>